<protein>
    <submittedName>
        <fullName evidence="2">WsbD</fullName>
    </submittedName>
</protein>
<sequence>MVRKKIICLDTFRKEKKCYDSDNNPNYKKRCAGLHCVELIYKHLKTIKMYDLTIIIVTFNSEKHIKKCVDTVTKSELNNHNYKIIIIDNFSKDNTVKIVKKIQKKSKDISLIENKNNVGFARAVNQGIRLNRKSEYILLLNPDTILEKNSQINLIKCSEKNKAGICGGTTVNTKGEANGSYFRYPNLMVGIFDFTNIRKLCKNDKWHKYFYYLDINNSNKDSFPVDVVTGGFMLIKSSTIKKIGLLDENFFMYLEDVDYCLRANKAGIKIFHENSSKIIHIGGASSNNRDRIRHCSWLKSRKIFFLKHFGVLENIIIQPIFLLDDLLILANKVFRI</sequence>
<dbReference type="AlphaFoldDB" id="A0A0G1B8V9"/>
<evidence type="ECO:0000259" key="1">
    <source>
        <dbReference type="Pfam" id="PF00535"/>
    </source>
</evidence>
<evidence type="ECO:0000313" key="2">
    <source>
        <dbReference type="EMBL" id="KKS42761.1"/>
    </source>
</evidence>
<dbReference type="InterPro" id="IPR029044">
    <property type="entry name" value="Nucleotide-diphossugar_trans"/>
</dbReference>
<dbReference type="SUPFAM" id="SSF53448">
    <property type="entry name" value="Nucleotide-diphospho-sugar transferases"/>
    <property type="match status" value="1"/>
</dbReference>
<dbReference type="InterPro" id="IPR001173">
    <property type="entry name" value="Glyco_trans_2-like"/>
</dbReference>
<evidence type="ECO:0000313" key="3">
    <source>
        <dbReference type="Proteomes" id="UP000033854"/>
    </source>
</evidence>
<name>A0A0G1B8V9_9BACT</name>
<dbReference type="PATRIC" id="fig|1618378.3.peg.652"/>
<dbReference type="CDD" id="cd04186">
    <property type="entry name" value="GT_2_like_c"/>
    <property type="match status" value="1"/>
</dbReference>
<reference evidence="2 3" key="1">
    <citation type="journal article" date="2015" name="Nature">
        <title>rRNA introns, odd ribosomes, and small enigmatic genomes across a large radiation of phyla.</title>
        <authorList>
            <person name="Brown C.T."/>
            <person name="Hug L.A."/>
            <person name="Thomas B.C."/>
            <person name="Sharon I."/>
            <person name="Castelle C.J."/>
            <person name="Singh A."/>
            <person name="Wilkins M.J."/>
            <person name="Williams K.H."/>
            <person name="Banfield J.F."/>
        </authorList>
    </citation>
    <scope>NUCLEOTIDE SEQUENCE [LARGE SCALE GENOMIC DNA]</scope>
</reference>
<organism evidence="2 3">
    <name type="scientific">Candidatus Collierbacteria bacterium GW2011_GWA2_42_17</name>
    <dbReference type="NCBI Taxonomy" id="1618378"/>
    <lineage>
        <taxon>Bacteria</taxon>
        <taxon>Candidatus Collieribacteriota</taxon>
    </lineage>
</organism>
<dbReference type="EMBL" id="LCDA01000006">
    <property type="protein sequence ID" value="KKS42761.1"/>
    <property type="molecule type" value="Genomic_DNA"/>
</dbReference>
<proteinExistence type="predicted"/>
<dbReference type="Proteomes" id="UP000033854">
    <property type="component" value="Unassembled WGS sequence"/>
</dbReference>
<feature type="domain" description="Glycosyltransferase 2-like" evidence="1">
    <location>
        <begin position="53"/>
        <end position="205"/>
    </location>
</feature>
<accession>A0A0G1B8V9</accession>
<dbReference type="Pfam" id="PF00535">
    <property type="entry name" value="Glycos_transf_2"/>
    <property type="match status" value="1"/>
</dbReference>
<comment type="caution">
    <text evidence="2">The sequence shown here is derived from an EMBL/GenBank/DDBJ whole genome shotgun (WGS) entry which is preliminary data.</text>
</comment>
<dbReference type="Gene3D" id="3.90.550.10">
    <property type="entry name" value="Spore Coat Polysaccharide Biosynthesis Protein SpsA, Chain A"/>
    <property type="match status" value="1"/>
</dbReference>
<dbReference type="PANTHER" id="PTHR43179">
    <property type="entry name" value="RHAMNOSYLTRANSFERASE WBBL"/>
    <property type="match status" value="1"/>
</dbReference>
<gene>
    <name evidence="2" type="ORF">UV06_C0006G0031</name>
</gene>
<dbReference type="PANTHER" id="PTHR43179:SF7">
    <property type="entry name" value="RHAMNOSYLTRANSFERASE WBBL"/>
    <property type="match status" value="1"/>
</dbReference>